<accession>A0A2R7Y7W6</accession>
<evidence type="ECO:0000259" key="9">
    <source>
        <dbReference type="SMART" id="SM00849"/>
    </source>
</evidence>
<evidence type="ECO:0000256" key="2">
    <source>
        <dbReference type="ARBA" id="ARBA00004418"/>
    </source>
</evidence>
<evidence type="ECO:0000256" key="8">
    <source>
        <dbReference type="ARBA" id="ARBA00023251"/>
    </source>
</evidence>
<comment type="subcellular location">
    <subcellularLocation>
        <location evidence="2">Periplasm</location>
    </subcellularLocation>
</comment>
<proteinExistence type="predicted"/>
<comment type="caution">
    <text evidence="10">The sequence shown here is derived from an EMBL/GenBank/DDBJ whole genome shotgun (WGS) entry which is preliminary data.</text>
</comment>
<dbReference type="Gene3D" id="3.60.15.10">
    <property type="entry name" value="Ribonuclease Z/Hydroxyacylglutathione hydrolase-like"/>
    <property type="match status" value="1"/>
</dbReference>
<dbReference type="InterPro" id="IPR001018">
    <property type="entry name" value="Beta-lactamase_class-B_CS"/>
</dbReference>
<evidence type="ECO:0000256" key="1">
    <source>
        <dbReference type="ARBA" id="ARBA00001947"/>
    </source>
</evidence>
<dbReference type="Proteomes" id="UP000244093">
    <property type="component" value="Unassembled WGS sequence"/>
</dbReference>
<dbReference type="PANTHER" id="PTHR42951:SF14">
    <property type="entry name" value="METALLO-BETA-LACTAMASE SUPERFAMILY PROTEIN"/>
    <property type="match status" value="1"/>
</dbReference>
<feature type="domain" description="Metallo-beta-lactamase" evidence="9">
    <location>
        <begin position="18"/>
        <end position="205"/>
    </location>
</feature>
<evidence type="ECO:0000256" key="7">
    <source>
        <dbReference type="ARBA" id="ARBA00022833"/>
    </source>
</evidence>
<dbReference type="SUPFAM" id="SSF56281">
    <property type="entry name" value="Metallo-hydrolase/oxidoreductase"/>
    <property type="match status" value="1"/>
</dbReference>
<dbReference type="CDD" id="cd07743">
    <property type="entry name" value="metallo-hydrolase-like_MBL-fold"/>
    <property type="match status" value="1"/>
</dbReference>
<dbReference type="InterPro" id="IPR050855">
    <property type="entry name" value="NDM-1-like"/>
</dbReference>
<evidence type="ECO:0000256" key="4">
    <source>
        <dbReference type="ARBA" id="ARBA00022729"/>
    </source>
</evidence>
<keyword evidence="5" id="KW-0574">Periplasm</keyword>
<sequence>MSSNVLKLSENVYVIPGRTNVGLIKLDQKECVVIDTGLDEDYGRKIHNILRSLGLNLRAVINTHSHADHIGGNEILVKRLGVDVYASPYEKPFIELPLIEAIYLYGSMPPERLKSKLLVAKGVKVHDISEVEGELGLEVLNLSGHSLGMLGFSKDGVLFSADAFFSIEILSKYVIPYHIDVKGAWKTLNMLSNVVLNYRFIVPSHGKVSSPSEALTEISENMKAIENVRSKLLEVIGWGPVSFEEMLDKVFKNLNVKVANIPSYILLKSAVSSYISWLMDEGLINADVVNNKLLIKKA</sequence>
<dbReference type="InterPro" id="IPR001279">
    <property type="entry name" value="Metallo-B-lactamas"/>
</dbReference>
<keyword evidence="8" id="KW-0046">Antibiotic resistance</keyword>
<organism evidence="10 11">
    <name type="scientific">Zestosphaera tikiterensis</name>
    <dbReference type="NCBI Taxonomy" id="1973259"/>
    <lineage>
        <taxon>Archaea</taxon>
        <taxon>Thermoproteota</taxon>
        <taxon>Thermoprotei</taxon>
        <taxon>Desulfurococcales</taxon>
        <taxon>Desulfurococcaceae</taxon>
        <taxon>Zestosphaera</taxon>
    </lineage>
</organism>
<keyword evidence="4" id="KW-0732">Signal</keyword>
<keyword evidence="6" id="KW-0378">Hydrolase</keyword>
<gene>
    <name evidence="10" type="ORF">B7O98_04215</name>
</gene>
<dbReference type="AlphaFoldDB" id="A0A2R7Y7W6"/>
<evidence type="ECO:0000256" key="6">
    <source>
        <dbReference type="ARBA" id="ARBA00022801"/>
    </source>
</evidence>
<keyword evidence="3" id="KW-0479">Metal-binding</keyword>
<evidence type="ECO:0000256" key="5">
    <source>
        <dbReference type="ARBA" id="ARBA00022764"/>
    </source>
</evidence>
<keyword evidence="7" id="KW-0862">Zinc</keyword>
<protein>
    <recommendedName>
        <fullName evidence="9">Metallo-beta-lactamase domain-containing protein</fullName>
    </recommendedName>
</protein>
<evidence type="ECO:0000256" key="3">
    <source>
        <dbReference type="ARBA" id="ARBA00022723"/>
    </source>
</evidence>
<dbReference type="GO" id="GO:0042597">
    <property type="term" value="C:periplasmic space"/>
    <property type="evidence" value="ECO:0007669"/>
    <property type="project" value="UniProtKB-SubCell"/>
</dbReference>
<dbReference type="GO" id="GO:0017001">
    <property type="term" value="P:antibiotic catabolic process"/>
    <property type="evidence" value="ECO:0007669"/>
    <property type="project" value="InterPro"/>
</dbReference>
<evidence type="ECO:0000313" key="11">
    <source>
        <dbReference type="Proteomes" id="UP000244093"/>
    </source>
</evidence>
<dbReference type="PROSITE" id="PS00743">
    <property type="entry name" value="BETA_LACTAMASE_B_1"/>
    <property type="match status" value="1"/>
</dbReference>
<dbReference type="PANTHER" id="PTHR42951">
    <property type="entry name" value="METALLO-BETA-LACTAMASE DOMAIN-CONTAINING"/>
    <property type="match status" value="1"/>
</dbReference>
<comment type="cofactor">
    <cofactor evidence="1">
        <name>Zn(2+)</name>
        <dbReference type="ChEBI" id="CHEBI:29105"/>
    </cofactor>
</comment>
<name>A0A2R7Y7W6_9CREN</name>
<dbReference type="InterPro" id="IPR036866">
    <property type="entry name" value="RibonucZ/Hydroxyglut_hydro"/>
</dbReference>
<dbReference type="GO" id="GO:0046677">
    <property type="term" value="P:response to antibiotic"/>
    <property type="evidence" value="ECO:0007669"/>
    <property type="project" value="UniProtKB-KW"/>
</dbReference>
<dbReference type="GO" id="GO:0008800">
    <property type="term" value="F:beta-lactamase activity"/>
    <property type="evidence" value="ECO:0007669"/>
    <property type="project" value="UniProtKB-EC"/>
</dbReference>
<reference evidence="10 11" key="1">
    <citation type="journal article" date="2018" name="Syst. Appl. Microbiol.">
        <title>A new symbiotic nanoarchaeote (Candidatus Nanoclepta minutus) and its host (Zestosphaera tikiterensis gen. nov., sp. nov.) from a New Zealand hot spring.</title>
        <authorList>
            <person name="St John E."/>
            <person name="Liu Y."/>
            <person name="Podar M."/>
            <person name="Stott M.B."/>
            <person name="Meneghin J."/>
            <person name="Chen Z."/>
            <person name="Lagutin K."/>
            <person name="Mitchell K."/>
            <person name="Reysenbach A.L."/>
        </authorList>
    </citation>
    <scope>NUCLEOTIDE SEQUENCE [LARGE SCALE GENOMIC DNA]</scope>
    <source>
        <strain evidence="10">NZ3</strain>
    </source>
</reference>
<dbReference type="Pfam" id="PF00753">
    <property type="entry name" value="Lactamase_B"/>
    <property type="match status" value="1"/>
</dbReference>
<dbReference type="EMBL" id="NBVN01000002">
    <property type="protein sequence ID" value="PUA33625.1"/>
    <property type="molecule type" value="Genomic_DNA"/>
</dbReference>
<dbReference type="SMART" id="SM00849">
    <property type="entry name" value="Lactamase_B"/>
    <property type="match status" value="1"/>
</dbReference>
<dbReference type="GO" id="GO:0008270">
    <property type="term" value="F:zinc ion binding"/>
    <property type="evidence" value="ECO:0007669"/>
    <property type="project" value="InterPro"/>
</dbReference>
<evidence type="ECO:0000313" key="10">
    <source>
        <dbReference type="EMBL" id="PUA33625.1"/>
    </source>
</evidence>